<dbReference type="AlphaFoldDB" id="A0A873QJ86"/>
<evidence type="ECO:0000256" key="1">
    <source>
        <dbReference type="SAM" id="MobiDB-lite"/>
    </source>
</evidence>
<organism evidence="3">
    <name type="scientific">Pisolithus tinctorius</name>
    <name type="common">Dead man's foot</name>
    <name type="synonym">Scleroderma tinctorium</name>
    <dbReference type="NCBI Taxonomy" id="37468"/>
    <lineage>
        <taxon>Eukaryota</taxon>
        <taxon>Fungi</taxon>
        <taxon>Dikarya</taxon>
        <taxon>Basidiomycota</taxon>
        <taxon>Agaricomycotina</taxon>
        <taxon>Agaricomycetes</taxon>
        <taxon>Agaricomycetidae</taxon>
        <taxon>Boletales</taxon>
        <taxon>Sclerodermatineae</taxon>
        <taxon>Pisolithaceae</taxon>
        <taxon>Pisolithus</taxon>
    </lineage>
</organism>
<feature type="compositionally biased region" description="Polar residues" evidence="1">
    <location>
        <begin position="421"/>
        <end position="430"/>
    </location>
</feature>
<sequence>MMYILIMSAILNIIHLLIINRYIIKSKLIYFLDILFKNIVKYIKKVFNFFKNKIIYIKKNFLNLITNLLQFIKNCLNYFWKANLSYKILLLSMSFYLYNFIICMIIFSVIFFQILCNLFGICYNFIILDFNIDLLFNIFNLGENIKFDSVYNLLKIINNYNDSKLYFYTLSDCLDNGLNTNTFSEVNSNNSDNFKISSEINNTEDNNYISNNNINNNDSSTNNFNNENNNISNNNDNNINTNNIGNINDNNIINNELNVNTNNENDTDTETDITEKDSLFEVLESNPSTPNSSLISPNLLDNIDNNPFINGIFPASPVTNLVHNVNPGNHVVSPHNIDNLLASLSDLESRITEGTVTRSRINPSILPENPINPYYIGFGSSNEINNVINNINDINNIQENVNNNIKGNSEGSSENISNSSQDNLSDIYQTDTNKSSEDNNSTNSTNNIGNINDSDNNSPNNIDSNNSSNNDSNNYSSNNINNSNTSLSNNSYDNINLLVNISNMNTDNFSTNDIKNSTREQGEINSKINNYNLTENTSISSNVNMDRKRNRYVINLLLPPNGTDFTKLLFNLDSYNDTDTFSLSKTTRSFEYSYRNPLNILTPIESTEKLINTYYYEEFINKTNLFDNNSSEINNTSKFININDSNNLINSTSSKLIRSNSILDTGEGSSKVIQGSKFNNSLPENFKNVDISKLAESDLRFYFPEDREISEIFSIKNLSAETYLGAVDLFGNIHLSADILDDPLYKLVPGVDFIEGFDSFAVYDHDSEFFKPMIEYAYKAKQQDVILDFFESLPDTWYNIANKQEASNYILELINRNSVDFDEYDNNSPNQECNLVEYFKNKSK</sequence>
<keyword evidence="2" id="KW-0472">Membrane</keyword>
<keyword evidence="3" id="KW-0496">Mitochondrion</keyword>
<proteinExistence type="predicted"/>
<accession>A0A873QJ86</accession>
<gene>
    <name evidence="3" type="primary">orf844</name>
</gene>
<dbReference type="GeneID" id="63647931"/>
<feature type="transmembrane region" description="Helical" evidence="2">
    <location>
        <begin position="6"/>
        <end position="24"/>
    </location>
</feature>
<feature type="transmembrane region" description="Helical" evidence="2">
    <location>
        <begin position="95"/>
        <end position="115"/>
    </location>
</feature>
<evidence type="ECO:0000256" key="2">
    <source>
        <dbReference type="SAM" id="Phobius"/>
    </source>
</evidence>
<evidence type="ECO:0000313" key="3">
    <source>
        <dbReference type="EMBL" id="QPA36180.1"/>
    </source>
</evidence>
<geneLocation type="mitochondrion" evidence="3"/>
<reference evidence="3" key="1">
    <citation type="submission" date="2020-06" db="EMBL/GenBank/DDBJ databases">
        <title>The complete mitochondrial genome of two Pisolithus species.</title>
        <authorList>
            <person name="Li Q."/>
        </authorList>
    </citation>
    <scope>NUCLEOTIDE SEQUENCE</scope>
</reference>
<keyword evidence="2" id="KW-0812">Transmembrane</keyword>
<feature type="region of interest" description="Disordered" evidence="1">
    <location>
        <begin position="405"/>
        <end position="485"/>
    </location>
</feature>
<name>A0A873QJ86_PISTI</name>
<dbReference type="EMBL" id="MT577035">
    <property type="protein sequence ID" value="QPA36180.1"/>
    <property type="molecule type" value="Genomic_DNA"/>
</dbReference>
<keyword evidence="2" id="KW-1133">Transmembrane helix</keyword>
<dbReference type="RefSeq" id="YP_010041402.1">
    <property type="nucleotide sequence ID" value="NC_054202.1"/>
</dbReference>
<protein>
    <submittedName>
        <fullName evidence="3">Uncharacterized protein</fullName>
    </submittedName>
</protein>
<feature type="compositionally biased region" description="Low complexity" evidence="1">
    <location>
        <begin position="405"/>
        <end position="420"/>
    </location>
</feature>
<feature type="compositionally biased region" description="Low complexity" evidence="1">
    <location>
        <begin position="438"/>
        <end position="485"/>
    </location>
</feature>